<keyword evidence="2" id="KW-0810">Translation regulation</keyword>
<dbReference type="PROSITE" id="PS50296">
    <property type="entry name" value="SUI1"/>
    <property type="match status" value="1"/>
</dbReference>
<dbReference type="SUPFAM" id="SSF55159">
    <property type="entry name" value="eIF1-like"/>
    <property type="match status" value="1"/>
</dbReference>
<evidence type="ECO:0000313" key="6">
    <source>
        <dbReference type="Proteomes" id="UP000248079"/>
    </source>
</evidence>
<dbReference type="GO" id="GO:0001731">
    <property type="term" value="P:formation of translation preinitiation complex"/>
    <property type="evidence" value="ECO:0007669"/>
    <property type="project" value="TreeGrafter"/>
</dbReference>
<dbReference type="InterPro" id="IPR050318">
    <property type="entry name" value="DENR/SUI1_TIF"/>
</dbReference>
<dbReference type="InterPro" id="IPR005872">
    <property type="entry name" value="SUI1_arc_bac"/>
</dbReference>
<dbReference type="RefSeq" id="WP_110361648.1">
    <property type="nucleotide sequence ID" value="NZ_QFLI01000007.1"/>
</dbReference>
<evidence type="ECO:0000256" key="3">
    <source>
        <dbReference type="ARBA" id="ARBA00022917"/>
    </source>
</evidence>
<dbReference type="GO" id="GO:0006417">
    <property type="term" value="P:regulation of translation"/>
    <property type="evidence" value="ECO:0007669"/>
    <property type="project" value="UniProtKB-KW"/>
</dbReference>
<dbReference type="AlphaFoldDB" id="A0A2V3ZUN3"/>
<dbReference type="PANTHER" id="PTHR12789:SF0">
    <property type="entry name" value="DENSITY-REGULATED PROTEIN"/>
    <property type="match status" value="1"/>
</dbReference>
<keyword evidence="3" id="KW-0648">Protein biosynthesis</keyword>
<gene>
    <name evidence="5" type="ORF">DF185_15370</name>
</gene>
<keyword evidence="5" id="KW-0396">Initiation factor</keyword>
<evidence type="ECO:0000256" key="1">
    <source>
        <dbReference type="ARBA" id="ARBA00005422"/>
    </source>
</evidence>
<dbReference type="CDD" id="cd11567">
    <property type="entry name" value="YciH_like"/>
    <property type="match status" value="1"/>
</dbReference>
<dbReference type="PIRSF" id="PIRSF037511">
    <property type="entry name" value="Transl_init_SUI1_pro"/>
    <property type="match status" value="1"/>
</dbReference>
<evidence type="ECO:0000259" key="4">
    <source>
        <dbReference type="PROSITE" id="PS50296"/>
    </source>
</evidence>
<dbReference type="OrthoDB" id="9792915at2"/>
<protein>
    <submittedName>
        <fullName evidence="5">Translation initiation factor</fullName>
    </submittedName>
</protein>
<reference evidence="5 6" key="1">
    <citation type="submission" date="2018-05" db="EMBL/GenBank/DDBJ databases">
        <title>Marinifilum breve JC075T sp. nov., a marine bacterium isolated from Yongle Blue Hole in the South China Sea.</title>
        <authorList>
            <person name="Fu T."/>
        </authorList>
    </citation>
    <scope>NUCLEOTIDE SEQUENCE [LARGE SCALE GENOMIC DNA]</scope>
    <source>
        <strain evidence="5 6">JC075</strain>
    </source>
</reference>
<evidence type="ECO:0000256" key="2">
    <source>
        <dbReference type="ARBA" id="ARBA00022845"/>
    </source>
</evidence>
<name>A0A2V3ZUN3_9BACT</name>
<dbReference type="Pfam" id="PF01253">
    <property type="entry name" value="SUI1"/>
    <property type="match status" value="1"/>
</dbReference>
<dbReference type="InterPro" id="IPR036877">
    <property type="entry name" value="SUI1_dom_sf"/>
</dbReference>
<keyword evidence="6" id="KW-1185">Reference proteome</keyword>
<evidence type="ECO:0000313" key="5">
    <source>
        <dbReference type="EMBL" id="PXX98757.1"/>
    </source>
</evidence>
<dbReference type="GO" id="GO:0002188">
    <property type="term" value="P:translation reinitiation"/>
    <property type="evidence" value="ECO:0007669"/>
    <property type="project" value="TreeGrafter"/>
</dbReference>
<dbReference type="Proteomes" id="UP000248079">
    <property type="component" value="Unassembled WGS sequence"/>
</dbReference>
<dbReference type="PANTHER" id="PTHR12789">
    <property type="entry name" value="DENSITY-REGULATED PROTEIN HOMOLOG"/>
    <property type="match status" value="1"/>
</dbReference>
<comment type="similarity">
    <text evidence="1">Belongs to the SUI1 family.</text>
</comment>
<dbReference type="Gene3D" id="3.30.780.10">
    <property type="entry name" value="SUI1-like domain"/>
    <property type="match status" value="1"/>
</dbReference>
<dbReference type="GO" id="GO:0003743">
    <property type="term" value="F:translation initiation factor activity"/>
    <property type="evidence" value="ECO:0007669"/>
    <property type="project" value="UniProtKB-KW"/>
</dbReference>
<proteinExistence type="inferred from homology"/>
<accession>A0A2V3ZUN3</accession>
<dbReference type="InterPro" id="IPR001950">
    <property type="entry name" value="SUI1"/>
</dbReference>
<dbReference type="GO" id="GO:0003729">
    <property type="term" value="F:mRNA binding"/>
    <property type="evidence" value="ECO:0007669"/>
    <property type="project" value="TreeGrafter"/>
</dbReference>
<organism evidence="5 6">
    <name type="scientific">Marinifilum breve</name>
    <dbReference type="NCBI Taxonomy" id="2184082"/>
    <lineage>
        <taxon>Bacteria</taxon>
        <taxon>Pseudomonadati</taxon>
        <taxon>Bacteroidota</taxon>
        <taxon>Bacteroidia</taxon>
        <taxon>Marinilabiliales</taxon>
        <taxon>Marinifilaceae</taxon>
    </lineage>
</organism>
<dbReference type="EMBL" id="QFLI01000007">
    <property type="protein sequence ID" value="PXX98757.1"/>
    <property type="molecule type" value="Genomic_DNA"/>
</dbReference>
<sequence length="111" mass="12433">MAKKKKNIVYSTNPDYNYEYEEDFVEETLPPNQQKLKVLLDKKQRKGKVVTLIEGFVGSPDDLKDLGKMLKSKCGGGGSAKDGEILIQGDHRDKIMDILKSEGYQVKRVGG</sequence>
<feature type="domain" description="SUI1" evidence="4">
    <location>
        <begin position="37"/>
        <end position="103"/>
    </location>
</feature>
<comment type="caution">
    <text evidence="5">The sequence shown here is derived from an EMBL/GenBank/DDBJ whole genome shotgun (WGS) entry which is preliminary data.</text>
</comment>